<evidence type="ECO:0000313" key="5">
    <source>
        <dbReference type="Proteomes" id="UP001156881"/>
    </source>
</evidence>
<reference evidence="2" key="1">
    <citation type="journal article" date="2014" name="Int. J. Syst. Evol. Microbiol.">
        <title>Complete genome of a new Firmicutes species belonging to the dominant human colonic microbiota ('Ruminococcus bicirculans') reveals two chromosomes and a selective capacity to utilize plant glucans.</title>
        <authorList>
            <consortium name="NISC Comparative Sequencing Program"/>
            <person name="Wegmann U."/>
            <person name="Louis P."/>
            <person name="Goesmann A."/>
            <person name="Henrissat B."/>
            <person name="Duncan S.H."/>
            <person name="Flint H.J."/>
        </authorList>
    </citation>
    <scope>NUCLEOTIDE SEQUENCE</scope>
    <source>
        <strain evidence="2">NBRC 107710</strain>
    </source>
</reference>
<protein>
    <submittedName>
        <fullName evidence="3">Lysophospholipase L1-like esterase</fullName>
    </submittedName>
</protein>
<sequence>MFQRFSRLGLALLAVGLGYPAVAQPDLAPQAATQPMGSQPGKSARPALKLARLASLLGKDGDIRIVAFGSSSTQGIGASSPAATYPALLETDLEESLQIGASSRRSVTVINRGKGGDDSRDMAQRLDRDVIAEHPDVVIWQTGSNDPLKGVPVERFKELTREGILAIRATGADVVLMDQQWCQRLSGVANAAQYGDALHELSAELGVPVIQRHDMMLSWITRGLMTPQQMIGPDGLHMTDAGYSRLAKSAAAQLLASAGLAQPSLVRN</sequence>
<dbReference type="RefSeq" id="WP_183505475.1">
    <property type="nucleotide sequence ID" value="NZ_BSPG01000039.1"/>
</dbReference>
<evidence type="ECO:0000313" key="2">
    <source>
        <dbReference type="EMBL" id="GLS46319.1"/>
    </source>
</evidence>
<dbReference type="InterPro" id="IPR051532">
    <property type="entry name" value="Ester_Hydrolysis_Enzymes"/>
</dbReference>
<dbReference type="Pfam" id="PF25182">
    <property type="entry name" value="NonGDSL"/>
    <property type="match status" value="1"/>
</dbReference>
<dbReference type="SUPFAM" id="SSF52266">
    <property type="entry name" value="SGNH hydrolase"/>
    <property type="match status" value="1"/>
</dbReference>
<name>A0A7W6AGM8_9HYPH</name>
<keyword evidence="1" id="KW-0732">Signal</keyword>
<dbReference type="AlphaFoldDB" id="A0A7W6AGM8"/>
<dbReference type="EMBL" id="JACIDN010000004">
    <property type="protein sequence ID" value="MBB3902980.1"/>
    <property type="molecule type" value="Genomic_DNA"/>
</dbReference>
<dbReference type="InterPro" id="IPR036514">
    <property type="entry name" value="SGNH_hydro_sf"/>
</dbReference>
<reference evidence="5" key="2">
    <citation type="journal article" date="2019" name="Int. J. Syst. Evol. Microbiol.">
        <title>The Global Catalogue of Microorganisms (GCM) 10K type strain sequencing project: providing services to taxonomists for standard genome sequencing and annotation.</title>
        <authorList>
            <consortium name="The Broad Institute Genomics Platform"/>
            <consortium name="The Broad Institute Genome Sequencing Center for Infectious Disease"/>
            <person name="Wu L."/>
            <person name="Ma J."/>
        </authorList>
    </citation>
    <scope>NUCLEOTIDE SEQUENCE [LARGE SCALE GENOMIC DNA]</scope>
    <source>
        <strain evidence="5">NBRC 107710</strain>
    </source>
</reference>
<dbReference type="PANTHER" id="PTHR30383:SF5">
    <property type="entry name" value="SGNH HYDROLASE-TYPE ESTERASE DOMAIN-CONTAINING PROTEIN"/>
    <property type="match status" value="1"/>
</dbReference>
<evidence type="ECO:0000313" key="4">
    <source>
        <dbReference type="Proteomes" id="UP000517759"/>
    </source>
</evidence>
<dbReference type="CDD" id="cd00229">
    <property type="entry name" value="SGNH_hydrolase"/>
    <property type="match status" value="1"/>
</dbReference>
<gene>
    <name evidence="2" type="ORF">GCM10007884_43120</name>
    <name evidence="3" type="ORF">GGR33_002482</name>
</gene>
<organism evidence="3 4">
    <name type="scientific">Methylobacterium brachythecii</name>
    <dbReference type="NCBI Taxonomy" id="1176177"/>
    <lineage>
        <taxon>Bacteria</taxon>
        <taxon>Pseudomonadati</taxon>
        <taxon>Pseudomonadota</taxon>
        <taxon>Alphaproteobacteria</taxon>
        <taxon>Hyphomicrobiales</taxon>
        <taxon>Methylobacteriaceae</taxon>
        <taxon>Methylobacterium</taxon>
    </lineage>
</organism>
<evidence type="ECO:0000256" key="1">
    <source>
        <dbReference type="SAM" id="SignalP"/>
    </source>
</evidence>
<accession>A0A7W6AGM8</accession>
<dbReference type="InterPro" id="IPR057572">
    <property type="entry name" value="NonGDSL"/>
</dbReference>
<proteinExistence type="predicted"/>
<comment type="caution">
    <text evidence="3">The sequence shown here is derived from an EMBL/GenBank/DDBJ whole genome shotgun (WGS) entry which is preliminary data.</text>
</comment>
<reference evidence="3 4" key="3">
    <citation type="submission" date="2020-08" db="EMBL/GenBank/DDBJ databases">
        <title>Genomic Encyclopedia of Type Strains, Phase IV (KMG-IV): sequencing the most valuable type-strain genomes for metagenomic binning, comparative biology and taxonomic classification.</title>
        <authorList>
            <person name="Goeker M."/>
        </authorList>
    </citation>
    <scope>NUCLEOTIDE SEQUENCE [LARGE SCALE GENOMIC DNA]</scope>
    <source>
        <strain evidence="3 4">DSM 24105</strain>
    </source>
</reference>
<feature type="chain" id="PRO_5031546562" evidence="1">
    <location>
        <begin position="24"/>
        <end position="268"/>
    </location>
</feature>
<evidence type="ECO:0000313" key="3">
    <source>
        <dbReference type="EMBL" id="MBB3902980.1"/>
    </source>
</evidence>
<feature type="signal peptide" evidence="1">
    <location>
        <begin position="1"/>
        <end position="23"/>
    </location>
</feature>
<dbReference type="Gene3D" id="3.40.50.1110">
    <property type="entry name" value="SGNH hydrolase"/>
    <property type="match status" value="1"/>
</dbReference>
<reference evidence="2" key="4">
    <citation type="submission" date="2023-01" db="EMBL/GenBank/DDBJ databases">
        <title>Draft genome sequence of Methylobacterium brachythecii strain NBRC 107710.</title>
        <authorList>
            <person name="Sun Q."/>
            <person name="Mori K."/>
        </authorList>
    </citation>
    <scope>NUCLEOTIDE SEQUENCE</scope>
    <source>
        <strain evidence="2">NBRC 107710</strain>
    </source>
</reference>
<dbReference type="EMBL" id="BSPG01000039">
    <property type="protein sequence ID" value="GLS46319.1"/>
    <property type="molecule type" value="Genomic_DNA"/>
</dbReference>
<dbReference type="PANTHER" id="PTHR30383">
    <property type="entry name" value="THIOESTERASE 1/PROTEASE 1/LYSOPHOSPHOLIPASE L1"/>
    <property type="match status" value="1"/>
</dbReference>
<keyword evidence="5" id="KW-1185">Reference proteome</keyword>
<dbReference type="Proteomes" id="UP001156881">
    <property type="component" value="Unassembled WGS sequence"/>
</dbReference>
<dbReference type="GO" id="GO:0004622">
    <property type="term" value="F:phosphatidylcholine lysophospholipase activity"/>
    <property type="evidence" value="ECO:0007669"/>
    <property type="project" value="TreeGrafter"/>
</dbReference>
<dbReference type="Proteomes" id="UP000517759">
    <property type="component" value="Unassembled WGS sequence"/>
</dbReference>